<keyword evidence="1" id="KW-1133">Transmembrane helix</keyword>
<name>A0A4Q7X753_9ACTN</name>
<keyword evidence="3" id="KW-1185">Reference proteome</keyword>
<evidence type="ECO:0000313" key="2">
    <source>
        <dbReference type="EMBL" id="RZU18864.1"/>
    </source>
</evidence>
<evidence type="ECO:0000256" key="1">
    <source>
        <dbReference type="SAM" id="Phobius"/>
    </source>
</evidence>
<organism evidence="2 3">
    <name type="scientific">Kribbella rubisoli</name>
    <dbReference type="NCBI Taxonomy" id="3075929"/>
    <lineage>
        <taxon>Bacteria</taxon>
        <taxon>Bacillati</taxon>
        <taxon>Actinomycetota</taxon>
        <taxon>Actinomycetes</taxon>
        <taxon>Propionibacteriales</taxon>
        <taxon>Kribbellaceae</taxon>
        <taxon>Kribbella</taxon>
    </lineage>
</organism>
<keyword evidence="1" id="KW-0472">Membrane</keyword>
<feature type="transmembrane region" description="Helical" evidence="1">
    <location>
        <begin position="25"/>
        <end position="42"/>
    </location>
</feature>
<keyword evidence="1" id="KW-0812">Transmembrane</keyword>
<reference evidence="2 3" key="1">
    <citation type="journal article" date="2015" name="Stand. Genomic Sci.">
        <title>Genomic Encyclopedia of Bacterial and Archaeal Type Strains, Phase III: the genomes of soil and plant-associated and newly described type strains.</title>
        <authorList>
            <person name="Whitman W.B."/>
            <person name="Woyke T."/>
            <person name="Klenk H.P."/>
            <person name="Zhou Y."/>
            <person name="Lilburn T.G."/>
            <person name="Beck B.J."/>
            <person name="De Vos P."/>
            <person name="Vandamme P."/>
            <person name="Eisen J.A."/>
            <person name="Garrity G."/>
            <person name="Hugenholtz P."/>
            <person name="Kyrpides N.C."/>
        </authorList>
    </citation>
    <scope>NUCLEOTIDE SEQUENCE [LARGE SCALE GENOMIC DNA]</scope>
    <source>
        <strain evidence="2 3">VKM Ac-2540</strain>
    </source>
</reference>
<accession>A0A4Q7X753</accession>
<dbReference type="OrthoDB" id="3822953at2"/>
<proteinExistence type="predicted"/>
<sequence>MSAETWTSELESKGSVVFLPRRGRLAFRLAGFALLMVLSAWTNVDHLRADGVSGALGVLRLTALAAFVYGTALTAWQLITNRPVITVNAEGITRGRNLPWSGITSIDGPTGLPLARTVQVNPADRRTRPISIPQDNVEDLEALTPWLRSLLDQHRD</sequence>
<feature type="transmembrane region" description="Helical" evidence="1">
    <location>
        <begin position="54"/>
        <end position="76"/>
    </location>
</feature>
<dbReference type="AlphaFoldDB" id="A0A4Q7X753"/>
<protein>
    <recommendedName>
        <fullName evidence="4">PH domain-containing protein</fullName>
    </recommendedName>
</protein>
<gene>
    <name evidence="2" type="ORF">EV645_1064</name>
</gene>
<dbReference type="RefSeq" id="WP_130440286.1">
    <property type="nucleotide sequence ID" value="NZ_SHKR01000011.1"/>
</dbReference>
<dbReference type="Proteomes" id="UP000292027">
    <property type="component" value="Unassembled WGS sequence"/>
</dbReference>
<comment type="caution">
    <text evidence="2">The sequence shown here is derived from an EMBL/GenBank/DDBJ whole genome shotgun (WGS) entry which is preliminary data.</text>
</comment>
<evidence type="ECO:0008006" key="4">
    <source>
        <dbReference type="Google" id="ProtNLM"/>
    </source>
</evidence>
<evidence type="ECO:0000313" key="3">
    <source>
        <dbReference type="Proteomes" id="UP000292027"/>
    </source>
</evidence>
<dbReference type="EMBL" id="SHKR01000011">
    <property type="protein sequence ID" value="RZU18864.1"/>
    <property type="molecule type" value="Genomic_DNA"/>
</dbReference>